<dbReference type="EMBL" id="JYDU01000007">
    <property type="protein sequence ID" value="KRY00658.1"/>
    <property type="molecule type" value="Genomic_DNA"/>
</dbReference>
<comment type="caution">
    <text evidence="2">The sequence shown here is derived from an EMBL/GenBank/DDBJ whole genome shotgun (WGS) entry which is preliminary data.</text>
</comment>
<accession>A0A0V0YK02</accession>
<evidence type="ECO:0000313" key="2">
    <source>
        <dbReference type="EMBL" id="KRY00658.1"/>
    </source>
</evidence>
<keyword evidence="1" id="KW-0732">Signal</keyword>
<evidence type="ECO:0000256" key="1">
    <source>
        <dbReference type="SAM" id="SignalP"/>
    </source>
</evidence>
<organism evidence="2 3">
    <name type="scientific">Trichinella pseudospiralis</name>
    <name type="common">Parasitic roundworm</name>
    <dbReference type="NCBI Taxonomy" id="6337"/>
    <lineage>
        <taxon>Eukaryota</taxon>
        <taxon>Metazoa</taxon>
        <taxon>Ecdysozoa</taxon>
        <taxon>Nematoda</taxon>
        <taxon>Enoplea</taxon>
        <taxon>Dorylaimia</taxon>
        <taxon>Trichinellida</taxon>
        <taxon>Trichinellidae</taxon>
        <taxon>Trichinella</taxon>
    </lineage>
</organism>
<gene>
    <name evidence="2" type="ORF">T4E_3960</name>
</gene>
<sequence length="92" mass="10355">MFGYQCFIEVFISLFLSQWTCSCSSKLMEPCIKPSAEKLQHVHDVLYLHAVFDIYKSGVFDGSARYDGTALYECLSAGPALENNVLGILLYF</sequence>
<feature type="chain" id="PRO_5006873288" evidence="1">
    <location>
        <begin position="23"/>
        <end position="92"/>
    </location>
</feature>
<protein>
    <submittedName>
        <fullName evidence="2">Uncharacterized protein</fullName>
    </submittedName>
</protein>
<dbReference type="Proteomes" id="UP000054815">
    <property type="component" value="Unassembled WGS sequence"/>
</dbReference>
<reference evidence="2 3" key="1">
    <citation type="submission" date="2015-01" db="EMBL/GenBank/DDBJ databases">
        <title>Evolution of Trichinella species and genotypes.</title>
        <authorList>
            <person name="Korhonen P.K."/>
            <person name="Edoardo P."/>
            <person name="Giuseppe L.R."/>
            <person name="Gasser R.B."/>
        </authorList>
    </citation>
    <scope>NUCLEOTIDE SEQUENCE [LARGE SCALE GENOMIC DNA]</scope>
    <source>
        <strain evidence="2">ISS141</strain>
    </source>
</reference>
<name>A0A0V0YK02_TRIPS</name>
<proteinExistence type="predicted"/>
<evidence type="ECO:0000313" key="3">
    <source>
        <dbReference type="Proteomes" id="UP000054815"/>
    </source>
</evidence>
<feature type="signal peptide" evidence="1">
    <location>
        <begin position="1"/>
        <end position="22"/>
    </location>
</feature>
<dbReference type="AlphaFoldDB" id="A0A0V0YK02"/>